<feature type="compositionally biased region" description="Polar residues" evidence="1">
    <location>
        <begin position="730"/>
        <end position="749"/>
    </location>
</feature>
<feature type="compositionally biased region" description="Basic and acidic residues" evidence="1">
    <location>
        <begin position="1052"/>
        <end position="1071"/>
    </location>
</feature>
<reference evidence="2 3" key="1">
    <citation type="journal article" date="2018" name="Evol. Lett.">
        <title>Horizontal gene cluster transfer increased hallucinogenic mushroom diversity.</title>
        <authorList>
            <person name="Reynolds H.T."/>
            <person name="Vijayakumar V."/>
            <person name="Gluck-Thaler E."/>
            <person name="Korotkin H.B."/>
            <person name="Matheny P.B."/>
            <person name="Slot J.C."/>
        </authorList>
    </citation>
    <scope>NUCLEOTIDE SEQUENCE [LARGE SCALE GENOMIC DNA]</scope>
    <source>
        <strain evidence="2 3">2631</strain>
    </source>
</reference>
<feature type="compositionally biased region" description="Polar residues" evidence="1">
    <location>
        <begin position="661"/>
        <end position="673"/>
    </location>
</feature>
<feature type="region of interest" description="Disordered" evidence="1">
    <location>
        <begin position="487"/>
        <end position="529"/>
    </location>
</feature>
<feature type="compositionally biased region" description="Low complexity" evidence="1">
    <location>
        <begin position="1"/>
        <end position="23"/>
    </location>
</feature>
<dbReference type="InParanoid" id="A0A409WHX4"/>
<feature type="region of interest" description="Disordered" evidence="1">
    <location>
        <begin position="685"/>
        <end position="763"/>
    </location>
</feature>
<dbReference type="STRING" id="93625.A0A409WHX4"/>
<feature type="compositionally biased region" description="Polar residues" evidence="1">
    <location>
        <begin position="319"/>
        <end position="336"/>
    </location>
</feature>
<feature type="region of interest" description="Disordered" evidence="1">
    <location>
        <begin position="287"/>
        <end position="416"/>
    </location>
</feature>
<evidence type="ECO:0000313" key="3">
    <source>
        <dbReference type="Proteomes" id="UP000283269"/>
    </source>
</evidence>
<feature type="region of interest" description="Disordered" evidence="1">
    <location>
        <begin position="916"/>
        <end position="954"/>
    </location>
</feature>
<feature type="region of interest" description="Disordered" evidence="1">
    <location>
        <begin position="640"/>
        <end position="673"/>
    </location>
</feature>
<keyword evidence="3" id="KW-1185">Reference proteome</keyword>
<feature type="compositionally biased region" description="Polar residues" evidence="1">
    <location>
        <begin position="502"/>
        <end position="512"/>
    </location>
</feature>
<dbReference type="EMBL" id="NHYD01003427">
    <property type="protein sequence ID" value="PPQ78085.1"/>
    <property type="molecule type" value="Genomic_DNA"/>
</dbReference>
<feature type="region of interest" description="Disordered" evidence="1">
    <location>
        <begin position="777"/>
        <end position="807"/>
    </location>
</feature>
<evidence type="ECO:0000256" key="1">
    <source>
        <dbReference type="SAM" id="MobiDB-lite"/>
    </source>
</evidence>
<feature type="region of interest" description="Disordered" evidence="1">
    <location>
        <begin position="574"/>
        <end position="620"/>
    </location>
</feature>
<feature type="region of interest" description="Disordered" evidence="1">
    <location>
        <begin position="996"/>
        <end position="1085"/>
    </location>
</feature>
<name>A0A409WHX4_PSICY</name>
<feature type="compositionally biased region" description="Low complexity" evidence="1">
    <location>
        <begin position="777"/>
        <end position="788"/>
    </location>
</feature>
<dbReference type="Proteomes" id="UP000283269">
    <property type="component" value="Unassembled WGS sequence"/>
</dbReference>
<gene>
    <name evidence="2" type="ORF">CVT25_015619</name>
</gene>
<dbReference type="OrthoDB" id="2148418at2759"/>
<feature type="compositionally biased region" description="Polar residues" evidence="1">
    <location>
        <begin position="576"/>
        <end position="597"/>
    </location>
</feature>
<evidence type="ECO:0000313" key="2">
    <source>
        <dbReference type="EMBL" id="PPQ78085.1"/>
    </source>
</evidence>
<protein>
    <submittedName>
        <fullName evidence="2">Uncharacterized protein</fullName>
    </submittedName>
</protein>
<accession>A0A409WHX4</accession>
<feature type="compositionally biased region" description="Low complexity" evidence="1">
    <location>
        <begin position="57"/>
        <end position="73"/>
    </location>
</feature>
<feature type="region of interest" description="Disordered" evidence="1">
    <location>
        <begin position="1"/>
        <end position="120"/>
    </location>
</feature>
<comment type="caution">
    <text evidence="2">The sequence shown here is derived from an EMBL/GenBank/DDBJ whole genome shotgun (WGS) entry which is preliminary data.</text>
</comment>
<proteinExistence type="predicted"/>
<feature type="compositionally biased region" description="Basic and acidic residues" evidence="1">
    <location>
        <begin position="1013"/>
        <end position="1023"/>
    </location>
</feature>
<organism evidence="2 3">
    <name type="scientific">Psilocybe cyanescens</name>
    <dbReference type="NCBI Taxonomy" id="93625"/>
    <lineage>
        <taxon>Eukaryota</taxon>
        <taxon>Fungi</taxon>
        <taxon>Dikarya</taxon>
        <taxon>Basidiomycota</taxon>
        <taxon>Agaricomycotina</taxon>
        <taxon>Agaricomycetes</taxon>
        <taxon>Agaricomycetidae</taxon>
        <taxon>Agaricales</taxon>
        <taxon>Agaricineae</taxon>
        <taxon>Strophariaceae</taxon>
        <taxon>Psilocybe</taxon>
    </lineage>
</organism>
<feature type="compositionally biased region" description="Low complexity" evidence="1">
    <location>
        <begin position="369"/>
        <end position="380"/>
    </location>
</feature>
<feature type="compositionally biased region" description="Polar residues" evidence="1">
    <location>
        <begin position="930"/>
        <end position="946"/>
    </location>
</feature>
<dbReference type="AlphaFoldDB" id="A0A409WHX4"/>
<sequence length="1199" mass="129252">METDMDTAAGAPSPTSSGSDSDSFNTESARIHFGPLKTPERKFAANASKRLFPPPSNSSLRRSPRLSSPRPRSATPTDLQATREDLEDIEQVARLVHEIEDEDESIPTSGSGTPQNGEVFIDEPSSALADKVLHALDNPSPPPSPPAALSLFDPYHTTVPEVSTDYQADLMSLTITDKPEVDDANPLLITSTNSLPALLPLSSTVAMNSLDNGAAPENLISFDTFMTPPKQHIVSFNAAAHEAVPTMSSVILSVDDLLAQSPSPGKISVPPPQLNIPAVIVQTPENDIRDAGSPMAVDNDSLPDTPVDATENLPVPSTPAENRPQQEGLSNDTHSTPIIAVEDVTTTPLRRSTRPRRSITPNPPPTPNVPAVVSPPSIARTQVRRKSIAVDPKDEIVSDSQDEGEDELKSPSRATPVAVRVRHRSPGKTPLSFQRELGSLSPTSANVLSSLAFNPTDDSNVNAVDSSTNEASQPAFSFSVFAPPTIAGPSTPVRNTGPIRFSSPSKGQTSPSKYRIQAPAPNDPTVTPARRIPISEGIAQGHVSPEKAAQLGFKPNGTPLTFVSTPARRVLISDESVPSTSKLASSRLGSPVRTLSNQRERSAEPSLRLGESAKGKEKASVLKRPATVLSKLPFPLVPSEPPPASVVAAAQAHAQDEANKAKSSPFKSNLRQPTSRIPRIGAKPYARSADVKSADKISSTTTPRMVDLAKPPPKPSIVENARRSVRALDSTKSTVGTSSRVKPASTSTAMLKRKREPEKASPAKPRVVILRRVPPLAAAPSEASTSTPMPVPNATSLSAKAKKPPQGPVRIRRVMDPEPLVPLQVTPPATPSEPDIEMSTIIVNPPRAVKEPVTSKESSPPQLIELDEILPESPAKQTQYESAITPVQQGEEDTSSATIVVTPTVTVTDYSAIEHPTSGLRRTTRSRRTANVSDVFTESSSRPVSTSRRKPSSFQADDIFSGMSITALKDLTTSNTVHNQKYLAAKLETEVIRKEGVRPESPAVKVRTILQRQQDERERQKSERAKRRSRRSGELPSSDIEGSSDIGYSSLGEEHASEGDQETIKHQRGAGDEEDYVTPERPMRHFKRTRLFEDPDAEDPQPPKRRVKWDRGLFTTVYLDEVQLGSRQTLKENMSLKGILAPTAKVVTALRLDTLGNLPYADAPLTDLVQENITVKKIVYDSDVIEPEIVVKNTRSKKK</sequence>
<feature type="compositionally biased region" description="Polar residues" evidence="1">
    <location>
        <begin position="106"/>
        <end position="116"/>
    </location>
</feature>
<feature type="compositionally biased region" description="Basic and acidic residues" evidence="1">
    <location>
        <begin position="611"/>
        <end position="620"/>
    </location>
</feature>